<reference evidence="4" key="1">
    <citation type="submission" date="2023-07" db="EMBL/GenBank/DDBJ databases">
        <title>The genome sequence of Rhodocytophaga aerolata KACC 12507.</title>
        <authorList>
            <person name="Zhang X."/>
        </authorList>
    </citation>
    <scope>NUCLEOTIDE SEQUENCE</scope>
    <source>
        <strain evidence="4">KACC 12507</strain>
    </source>
</reference>
<sequence length="221" mass="25066">MQTYIAYYRVSTKGQEQSGLGLEAQRKVVESYIKNKGHILEEFTDIESGKNDSRKELQKAISLANQKGATLLIAKLDRLSRNLTFISSLMDSGVKFLCCDLPEANEFTIHIFAALAQQERKMISQRTKAALEVKKKAGIRLGSPQNFTYEHRVKGGSSRTEKAKEVLANKQAAKIIVRLRKERWTLAAIAAELNMDGYRTSMGKLFTPMSVKRLFDRYWLV</sequence>
<dbReference type="EMBL" id="JAUKPO010000042">
    <property type="protein sequence ID" value="MDO1451073.1"/>
    <property type="molecule type" value="Genomic_DNA"/>
</dbReference>
<keyword evidence="1" id="KW-0238">DNA-binding</keyword>
<dbReference type="InterPro" id="IPR036162">
    <property type="entry name" value="Resolvase-like_N_sf"/>
</dbReference>
<accession>A0ABT8RIT3</accession>
<dbReference type="PANTHER" id="PTHR30461:SF2">
    <property type="entry name" value="SERINE RECOMBINASE PINE-RELATED"/>
    <property type="match status" value="1"/>
</dbReference>
<keyword evidence="5" id="KW-1185">Reference proteome</keyword>
<proteinExistence type="predicted"/>
<dbReference type="Proteomes" id="UP001168528">
    <property type="component" value="Unassembled WGS sequence"/>
</dbReference>
<dbReference type="CDD" id="cd00338">
    <property type="entry name" value="Ser_Recombinase"/>
    <property type="match status" value="1"/>
</dbReference>
<dbReference type="InterPro" id="IPR006119">
    <property type="entry name" value="Resolv_N"/>
</dbReference>
<dbReference type="SMART" id="SM00857">
    <property type="entry name" value="Resolvase"/>
    <property type="match status" value="1"/>
</dbReference>
<dbReference type="Pfam" id="PF00239">
    <property type="entry name" value="Resolvase"/>
    <property type="match status" value="1"/>
</dbReference>
<evidence type="ECO:0000256" key="2">
    <source>
        <dbReference type="ARBA" id="ARBA00023172"/>
    </source>
</evidence>
<dbReference type="Gene3D" id="3.40.50.1390">
    <property type="entry name" value="Resolvase, N-terminal catalytic domain"/>
    <property type="match status" value="1"/>
</dbReference>
<gene>
    <name evidence="4" type="ORF">Q0590_32665</name>
</gene>
<evidence type="ECO:0000313" key="5">
    <source>
        <dbReference type="Proteomes" id="UP001168528"/>
    </source>
</evidence>
<dbReference type="SUPFAM" id="SSF53041">
    <property type="entry name" value="Resolvase-like"/>
    <property type="match status" value="1"/>
</dbReference>
<dbReference type="RefSeq" id="WP_302041873.1">
    <property type="nucleotide sequence ID" value="NZ_JAUKPO010000042.1"/>
</dbReference>
<name>A0ABT8RIT3_9BACT</name>
<protein>
    <submittedName>
        <fullName evidence="4">Recombinase family protein</fullName>
    </submittedName>
</protein>
<dbReference type="PANTHER" id="PTHR30461">
    <property type="entry name" value="DNA-INVERTASE FROM LAMBDOID PROPHAGE"/>
    <property type="match status" value="1"/>
</dbReference>
<feature type="domain" description="Resolvase/invertase-type recombinase catalytic" evidence="3">
    <location>
        <begin position="3"/>
        <end position="138"/>
    </location>
</feature>
<keyword evidence="2" id="KW-0233">DNA recombination</keyword>
<evidence type="ECO:0000259" key="3">
    <source>
        <dbReference type="PROSITE" id="PS51736"/>
    </source>
</evidence>
<evidence type="ECO:0000256" key="1">
    <source>
        <dbReference type="ARBA" id="ARBA00023125"/>
    </source>
</evidence>
<organism evidence="4 5">
    <name type="scientific">Rhodocytophaga aerolata</name>
    <dbReference type="NCBI Taxonomy" id="455078"/>
    <lineage>
        <taxon>Bacteria</taxon>
        <taxon>Pseudomonadati</taxon>
        <taxon>Bacteroidota</taxon>
        <taxon>Cytophagia</taxon>
        <taxon>Cytophagales</taxon>
        <taxon>Rhodocytophagaceae</taxon>
        <taxon>Rhodocytophaga</taxon>
    </lineage>
</organism>
<evidence type="ECO:0000313" key="4">
    <source>
        <dbReference type="EMBL" id="MDO1451073.1"/>
    </source>
</evidence>
<dbReference type="PROSITE" id="PS51736">
    <property type="entry name" value="RECOMBINASES_3"/>
    <property type="match status" value="1"/>
</dbReference>
<dbReference type="InterPro" id="IPR050639">
    <property type="entry name" value="SSR_resolvase"/>
</dbReference>
<comment type="caution">
    <text evidence="4">The sequence shown here is derived from an EMBL/GenBank/DDBJ whole genome shotgun (WGS) entry which is preliminary data.</text>
</comment>